<dbReference type="EMBL" id="CP003638">
    <property type="protein sequence ID" value="AFZ22384.1"/>
    <property type="molecule type" value="Genomic_DNA"/>
</dbReference>
<name>K9WRH5_9CYAN</name>
<feature type="transmembrane region" description="Helical" evidence="1">
    <location>
        <begin position="70"/>
        <end position="87"/>
    </location>
</feature>
<evidence type="ECO:0000256" key="1">
    <source>
        <dbReference type="SAM" id="Phobius"/>
    </source>
</evidence>
<feature type="transmembrane region" description="Helical" evidence="1">
    <location>
        <begin position="44"/>
        <end position="64"/>
    </location>
</feature>
<keyword evidence="1" id="KW-1133">Transmembrane helix</keyword>
<gene>
    <name evidence="2" type="ORF">Mic7113_6827</name>
</gene>
<evidence type="ECO:0000313" key="3">
    <source>
        <dbReference type="Proteomes" id="UP000010471"/>
    </source>
</evidence>
<organism evidence="2 3">
    <name type="scientific">Allocoleopsis franciscana PCC 7113</name>
    <dbReference type="NCBI Taxonomy" id="1173027"/>
    <lineage>
        <taxon>Bacteria</taxon>
        <taxon>Bacillati</taxon>
        <taxon>Cyanobacteriota</taxon>
        <taxon>Cyanophyceae</taxon>
        <taxon>Coleofasciculales</taxon>
        <taxon>Coleofasciculaceae</taxon>
        <taxon>Allocoleopsis</taxon>
        <taxon>Allocoleopsis franciscana</taxon>
    </lineage>
</organism>
<feature type="transmembrane region" description="Helical" evidence="1">
    <location>
        <begin position="108"/>
        <end position="129"/>
    </location>
</feature>
<accession>K9WRH5</accession>
<dbReference type="HOGENOM" id="CLU_1446145_0_0_3"/>
<sequence length="187" mass="21263">MIPGIDEEIQQEKPQPDTLTETFVKEYIHTQKAKIQTRQLIEEMLFFASCQVASASLALLLFQFAVTQVFTTWLCLFVAWIPSLSGLTEINFQKTEEGWSLKIMNRPIITIIKFTSSVAIVTISIYKIANDLEATIEAFNAVYTEIHNYERPQVENFLPPLFVPVVLASVGMVLLFGFVKGLRSPWK</sequence>
<geneLocation type="plasmid" evidence="2 3">
    <name>pMIC7113.08</name>
</geneLocation>
<feature type="transmembrane region" description="Helical" evidence="1">
    <location>
        <begin position="161"/>
        <end position="179"/>
    </location>
</feature>
<protein>
    <submittedName>
        <fullName evidence="2">Uncharacterized protein</fullName>
    </submittedName>
</protein>
<dbReference type="KEGG" id="mic:Mic7113_6827"/>
<dbReference type="AlphaFoldDB" id="K9WRH5"/>
<keyword evidence="2" id="KW-0614">Plasmid</keyword>
<evidence type="ECO:0000313" key="2">
    <source>
        <dbReference type="EMBL" id="AFZ22384.1"/>
    </source>
</evidence>
<reference evidence="2 3" key="1">
    <citation type="submission" date="2012-06" db="EMBL/GenBank/DDBJ databases">
        <title>Finished plasmid 8 of genome of Microcoleus sp. PCC 7113.</title>
        <authorList>
            <consortium name="US DOE Joint Genome Institute"/>
            <person name="Gugger M."/>
            <person name="Coursin T."/>
            <person name="Rippka R."/>
            <person name="Tandeau De Marsac N."/>
            <person name="Huntemann M."/>
            <person name="Wei C.-L."/>
            <person name="Han J."/>
            <person name="Detter J.C."/>
            <person name="Han C."/>
            <person name="Tapia R."/>
            <person name="Chen A."/>
            <person name="Kyrpides N."/>
            <person name="Mavromatis K."/>
            <person name="Markowitz V."/>
            <person name="Szeto E."/>
            <person name="Ivanova N."/>
            <person name="Pagani I."/>
            <person name="Pati A."/>
            <person name="Goodwin L."/>
            <person name="Nordberg H.P."/>
            <person name="Cantor M.N."/>
            <person name="Hua S.X."/>
            <person name="Woyke T."/>
            <person name="Kerfeld C.A."/>
        </authorList>
    </citation>
    <scope>NUCLEOTIDE SEQUENCE [LARGE SCALE GENOMIC DNA]</scope>
    <source>
        <strain evidence="2 3">PCC 7113</strain>
        <plasmid evidence="2 3">pMIC7113.08</plasmid>
    </source>
</reference>
<proteinExistence type="predicted"/>
<dbReference type="Proteomes" id="UP000010471">
    <property type="component" value="Plasmid pMIC7113.08"/>
</dbReference>
<keyword evidence="1" id="KW-0472">Membrane</keyword>
<keyword evidence="3" id="KW-1185">Reference proteome</keyword>
<keyword evidence="1" id="KW-0812">Transmembrane</keyword>